<gene>
    <name evidence="7" type="ORF">DBW69_01540</name>
</gene>
<dbReference type="InterPro" id="IPR029063">
    <property type="entry name" value="SAM-dependent_MTases_sf"/>
</dbReference>
<dbReference type="SUPFAM" id="SSF53335">
    <property type="entry name" value="S-adenosyl-L-methionine-dependent methyltransferases"/>
    <property type="match status" value="1"/>
</dbReference>
<protein>
    <submittedName>
        <fullName evidence="7">Class I SAM-dependent methyltransferase</fullName>
    </submittedName>
</protein>
<proteinExistence type="inferred from homology"/>
<evidence type="ECO:0000256" key="4">
    <source>
        <dbReference type="ARBA" id="ARBA00022691"/>
    </source>
</evidence>
<evidence type="ECO:0000256" key="5">
    <source>
        <dbReference type="ARBA" id="ARBA00023098"/>
    </source>
</evidence>
<evidence type="ECO:0000256" key="2">
    <source>
        <dbReference type="ARBA" id="ARBA00022603"/>
    </source>
</evidence>
<comment type="caution">
    <text evidence="7">The sequence shown here is derived from an EMBL/GenBank/DDBJ whole genome shotgun (WGS) entry which is preliminary data.</text>
</comment>
<keyword evidence="4" id="KW-0949">S-adenosyl-L-methionine</keyword>
<accession>A0A368E3R7</accession>
<reference evidence="7 8" key="1">
    <citation type="journal article" date="2018" name="Microbiome">
        <title>Fine metagenomic profile of the Mediterranean stratified and mixed water columns revealed by assembly and recruitment.</title>
        <authorList>
            <person name="Haro-Moreno J.M."/>
            <person name="Lopez-Perez M."/>
            <person name="De La Torre J.R."/>
            <person name="Picazo A."/>
            <person name="Camacho A."/>
            <person name="Rodriguez-Valera F."/>
        </authorList>
    </citation>
    <scope>NUCLEOTIDE SEQUENCE [LARGE SCALE GENOMIC DNA]</scope>
    <source>
        <strain evidence="7">MED-G55</strain>
    </source>
</reference>
<sequence length="408" mass="47261">MHPLSDTTNLMPSKSTKVFTNLIDYLLKNIRHGTIELHWPDGKTETYRGKENLHLKGVLIVHDWALLKQVVSGGAIGFGEGYLNKRWSSPHISILLEVLTLNLDEINKHIGKNKFIKLITRLSHIMRPNSRSGSKKNIYEHYDLGNNFYEKWLDPSMTYSSAIFKNKNNSLESAQLEKYKSLAQSIDLKKEHHVLEIGCGWGGFAEYAATHIGCRVTGLTISQAQYDYASARMEKKGLTDKVTIKLQDYRDVQGDFDRIASIEMFEAVGEKYWPTFFNKVSNILKPGGKAGLQIITIDDDKFNTYRKNTDFIQKYIFPGGMLPSKVVLKDEFDKAHLKLHETVDFRLDYAETLARWRDRFNEQWYEIKPMGFDERFKQMWEYYLAYCEAGFKTGTIDVSQFYLHKSQN</sequence>
<dbReference type="GO" id="GO:0008168">
    <property type="term" value="F:methyltransferase activity"/>
    <property type="evidence" value="ECO:0007669"/>
    <property type="project" value="UniProtKB-KW"/>
</dbReference>
<dbReference type="Proteomes" id="UP000252132">
    <property type="component" value="Unassembled WGS sequence"/>
</dbReference>
<evidence type="ECO:0000256" key="6">
    <source>
        <dbReference type="PIRSR" id="PIRSR003085-1"/>
    </source>
</evidence>
<dbReference type="Pfam" id="PF02353">
    <property type="entry name" value="CMAS"/>
    <property type="match status" value="1"/>
</dbReference>
<feature type="active site" evidence="6">
    <location>
        <position position="387"/>
    </location>
</feature>
<dbReference type="PANTHER" id="PTHR43667">
    <property type="entry name" value="CYCLOPROPANE-FATTY-ACYL-PHOSPHOLIPID SYNTHASE"/>
    <property type="match status" value="1"/>
</dbReference>
<organism evidence="7 8">
    <name type="scientific">PS1 clade bacterium</name>
    <dbReference type="NCBI Taxonomy" id="2175152"/>
    <lineage>
        <taxon>Bacteria</taxon>
        <taxon>Pseudomonadati</taxon>
        <taxon>Pseudomonadota</taxon>
        <taxon>Alphaproteobacteria</taxon>
        <taxon>PS1 clade</taxon>
    </lineage>
</organism>
<name>A0A368E3R7_9PROT</name>
<dbReference type="EMBL" id="QOQF01000003">
    <property type="protein sequence ID" value="RCL78101.1"/>
    <property type="molecule type" value="Genomic_DNA"/>
</dbReference>
<dbReference type="CDD" id="cd02440">
    <property type="entry name" value="AdoMet_MTases"/>
    <property type="match status" value="1"/>
</dbReference>
<dbReference type="Gene3D" id="3.40.50.150">
    <property type="entry name" value="Vaccinia Virus protein VP39"/>
    <property type="match status" value="1"/>
</dbReference>
<evidence type="ECO:0000256" key="1">
    <source>
        <dbReference type="ARBA" id="ARBA00010815"/>
    </source>
</evidence>
<dbReference type="AlphaFoldDB" id="A0A368E3R7"/>
<evidence type="ECO:0000313" key="8">
    <source>
        <dbReference type="Proteomes" id="UP000252132"/>
    </source>
</evidence>
<evidence type="ECO:0000313" key="7">
    <source>
        <dbReference type="EMBL" id="RCL78101.1"/>
    </source>
</evidence>
<keyword evidence="5" id="KW-0443">Lipid metabolism</keyword>
<evidence type="ECO:0000256" key="3">
    <source>
        <dbReference type="ARBA" id="ARBA00022679"/>
    </source>
</evidence>
<keyword evidence="2 7" id="KW-0489">Methyltransferase</keyword>
<dbReference type="GO" id="GO:0032259">
    <property type="term" value="P:methylation"/>
    <property type="evidence" value="ECO:0007669"/>
    <property type="project" value="UniProtKB-KW"/>
</dbReference>
<dbReference type="InterPro" id="IPR003333">
    <property type="entry name" value="CMAS"/>
</dbReference>
<dbReference type="PANTHER" id="PTHR43667:SF2">
    <property type="entry name" value="FATTY ACID C-METHYL TRANSFERASE"/>
    <property type="match status" value="1"/>
</dbReference>
<dbReference type="GO" id="GO:0008610">
    <property type="term" value="P:lipid biosynthetic process"/>
    <property type="evidence" value="ECO:0007669"/>
    <property type="project" value="InterPro"/>
</dbReference>
<dbReference type="PIRSF" id="PIRSF003085">
    <property type="entry name" value="CMAS"/>
    <property type="match status" value="1"/>
</dbReference>
<comment type="similarity">
    <text evidence="1">Belongs to the CFA/CMAS family.</text>
</comment>
<keyword evidence="3 7" id="KW-0808">Transferase</keyword>
<dbReference type="InterPro" id="IPR050723">
    <property type="entry name" value="CFA/CMAS"/>
</dbReference>